<dbReference type="GO" id="GO:0005737">
    <property type="term" value="C:cytoplasm"/>
    <property type="evidence" value="ECO:0007669"/>
    <property type="project" value="TreeGrafter"/>
</dbReference>
<dbReference type="InterPro" id="IPR006076">
    <property type="entry name" value="FAD-dep_OxRdtase"/>
</dbReference>
<reference evidence="3 4" key="1">
    <citation type="journal article" date="2015" name="Stand. Genomic Sci.">
        <title>Genomic Encyclopedia of Bacterial and Archaeal Type Strains, Phase III: the genomes of soil and plant-associated and newly described type strains.</title>
        <authorList>
            <person name="Whitman W.B."/>
            <person name="Woyke T."/>
            <person name="Klenk H.P."/>
            <person name="Zhou Y."/>
            <person name="Lilburn T.G."/>
            <person name="Beck B.J."/>
            <person name="De Vos P."/>
            <person name="Vandamme P."/>
            <person name="Eisen J.A."/>
            <person name="Garrity G."/>
            <person name="Hugenholtz P."/>
            <person name="Kyrpides N.C."/>
        </authorList>
    </citation>
    <scope>NUCLEOTIDE SEQUENCE [LARGE SCALE GENOMIC DNA]</scope>
    <source>
        <strain evidence="3 4">CGMCC 1.5364</strain>
    </source>
</reference>
<evidence type="ECO:0000256" key="1">
    <source>
        <dbReference type="ARBA" id="ARBA00023002"/>
    </source>
</evidence>
<keyword evidence="4" id="KW-1185">Reference proteome</keyword>
<accession>A0A562NXI7</accession>
<dbReference type="PANTHER" id="PTHR13847:SF281">
    <property type="entry name" value="FAD DEPENDENT OXIDOREDUCTASE DOMAIN-CONTAINING PROTEIN"/>
    <property type="match status" value="1"/>
</dbReference>
<sequence length="427" mass="46008">MLNDPHSHGLWEMTAPPAPRTGAVEGQIRAEVAIIGAGYTGLSTALHLAERGVDVTLIEAVEIGYGAAGRNVGLVNAGMWVMPEDLVATLGEAQGNRLIDFLGEGPAHVWDLIRRHDIACEANHVGTLHAAVGDKGQAELAERARQWQARGAPVRLLGKADAAAMLGTDYYSGALLDERAGTIQPLAYARGLAHAVLRAGGRIYTTSPATAVAREDGQWHIQTPKGTLIAPRVVLATDAYTQGIMPEIRTQQVHLPYFNLATPPLPDDVAASILPGRQGAWDTKEVLSSFRFDARNRLVFGSVGALRGTGGSVHAAWARRMLRRIFPQIGPITFEAEWYGKIGMTSDNLPRFHRLDDGMFAFCGYNGRGIAPGTAFGRCLAAYLCHEIGDEDLPLQPSTPQAVPLRPLREAWYEAGAQLVHLAEARF</sequence>
<evidence type="ECO:0000313" key="3">
    <source>
        <dbReference type="EMBL" id="TWI36942.1"/>
    </source>
</evidence>
<dbReference type="Pfam" id="PF01266">
    <property type="entry name" value="DAO"/>
    <property type="match status" value="1"/>
</dbReference>
<name>A0A562NXI7_9RHOB</name>
<dbReference type="PANTHER" id="PTHR13847">
    <property type="entry name" value="SARCOSINE DEHYDROGENASE-RELATED"/>
    <property type="match status" value="1"/>
</dbReference>
<feature type="domain" description="FAD dependent oxidoreductase" evidence="2">
    <location>
        <begin position="32"/>
        <end position="382"/>
    </location>
</feature>
<dbReference type="Proteomes" id="UP000316225">
    <property type="component" value="Unassembled WGS sequence"/>
</dbReference>
<dbReference type="Gene3D" id="3.30.9.10">
    <property type="entry name" value="D-Amino Acid Oxidase, subunit A, domain 2"/>
    <property type="match status" value="1"/>
</dbReference>
<organism evidence="3 4">
    <name type="scientific">Paracoccus sulfuroxidans</name>
    <dbReference type="NCBI Taxonomy" id="384678"/>
    <lineage>
        <taxon>Bacteria</taxon>
        <taxon>Pseudomonadati</taxon>
        <taxon>Pseudomonadota</taxon>
        <taxon>Alphaproteobacteria</taxon>
        <taxon>Rhodobacterales</taxon>
        <taxon>Paracoccaceae</taxon>
        <taxon>Paracoccus</taxon>
    </lineage>
</organism>
<dbReference type="InterPro" id="IPR036188">
    <property type="entry name" value="FAD/NAD-bd_sf"/>
</dbReference>
<evidence type="ECO:0000313" key="4">
    <source>
        <dbReference type="Proteomes" id="UP000316225"/>
    </source>
</evidence>
<dbReference type="EMBL" id="VLKU01000002">
    <property type="protein sequence ID" value="TWI36942.1"/>
    <property type="molecule type" value="Genomic_DNA"/>
</dbReference>
<dbReference type="SUPFAM" id="SSF51905">
    <property type="entry name" value="FAD/NAD(P)-binding domain"/>
    <property type="match status" value="1"/>
</dbReference>
<proteinExistence type="predicted"/>
<keyword evidence="1" id="KW-0560">Oxidoreductase</keyword>
<comment type="caution">
    <text evidence="3">The sequence shown here is derived from an EMBL/GenBank/DDBJ whole genome shotgun (WGS) entry which is preliminary data.</text>
</comment>
<dbReference type="AlphaFoldDB" id="A0A562NXI7"/>
<gene>
    <name evidence="3" type="ORF">IQ24_00730</name>
</gene>
<evidence type="ECO:0000259" key="2">
    <source>
        <dbReference type="Pfam" id="PF01266"/>
    </source>
</evidence>
<dbReference type="GO" id="GO:0016491">
    <property type="term" value="F:oxidoreductase activity"/>
    <property type="evidence" value="ECO:0007669"/>
    <property type="project" value="UniProtKB-KW"/>
</dbReference>
<protein>
    <submittedName>
        <fullName evidence="3">Glycine/D-amino acid oxidase-like deaminating enzyme</fullName>
    </submittedName>
</protein>
<dbReference type="OrthoDB" id="9806601at2"/>
<dbReference type="Gene3D" id="3.50.50.60">
    <property type="entry name" value="FAD/NAD(P)-binding domain"/>
    <property type="match status" value="1"/>
</dbReference>
<dbReference type="RefSeq" id="WP_145396362.1">
    <property type="nucleotide sequence ID" value="NZ_VLKU01000002.1"/>
</dbReference>